<protein>
    <submittedName>
        <fullName evidence="2">Uncharacterized protein</fullName>
    </submittedName>
</protein>
<dbReference type="EMBL" id="RCTY01000045">
    <property type="protein sequence ID" value="ROU05400.1"/>
    <property type="molecule type" value="Genomic_DNA"/>
</dbReference>
<comment type="caution">
    <text evidence="2">The sequence shown here is derived from an EMBL/GenBank/DDBJ whole genome shotgun (WGS) entry which is preliminary data.</text>
</comment>
<evidence type="ECO:0000313" key="3">
    <source>
        <dbReference type="Proteomes" id="UP000275910"/>
    </source>
</evidence>
<proteinExistence type="predicted"/>
<sequence length="132" mass="14409">MKIPILAISVIAALAFAGFYWMVEPMRHGELVQKPVYASLQGAWNKHRDDRAAMVEERVAGKLLVGVLDEKGRRVWLSLSEVRHGGGVYSVPGEGEAGIGCGTIRRLAERYEMDLGVKRGLEDACVPSANAM</sequence>
<gene>
    <name evidence="2" type="ORF">D9T17_18430</name>
</gene>
<accession>A0A3N2RD45</accession>
<evidence type="ECO:0000313" key="2">
    <source>
        <dbReference type="EMBL" id="ROU05400.1"/>
    </source>
</evidence>
<dbReference type="RefSeq" id="WP_123648792.1">
    <property type="nucleotide sequence ID" value="NZ_RCTY01000045.1"/>
</dbReference>
<dbReference type="AlphaFoldDB" id="A0A3N2RD45"/>
<evidence type="ECO:0000256" key="1">
    <source>
        <dbReference type="SAM" id="Phobius"/>
    </source>
</evidence>
<keyword evidence="1" id="KW-0472">Membrane</keyword>
<keyword evidence="1" id="KW-0812">Transmembrane</keyword>
<feature type="transmembrane region" description="Helical" evidence="1">
    <location>
        <begin position="6"/>
        <end position="23"/>
    </location>
</feature>
<name>A0A3N2RD45_LYSEN</name>
<dbReference type="Proteomes" id="UP000275910">
    <property type="component" value="Unassembled WGS sequence"/>
</dbReference>
<organism evidence="2 3">
    <name type="scientific">Lysobacter enzymogenes</name>
    <dbReference type="NCBI Taxonomy" id="69"/>
    <lineage>
        <taxon>Bacteria</taxon>
        <taxon>Pseudomonadati</taxon>
        <taxon>Pseudomonadota</taxon>
        <taxon>Gammaproteobacteria</taxon>
        <taxon>Lysobacterales</taxon>
        <taxon>Lysobacteraceae</taxon>
        <taxon>Lysobacter</taxon>
    </lineage>
</organism>
<reference evidence="2 3" key="1">
    <citation type="submission" date="2018-10" db="EMBL/GenBank/DDBJ databases">
        <title>The genome of Lysobacter enzymogenes OH11.</title>
        <authorList>
            <person name="Liu F."/>
            <person name="Zhao Y."/>
            <person name="Qian G."/>
            <person name="Chen Y."/>
            <person name="Xu H."/>
        </authorList>
    </citation>
    <scope>NUCLEOTIDE SEQUENCE [LARGE SCALE GENOMIC DNA]</scope>
    <source>
        <strain evidence="2 3">OH11</strain>
    </source>
</reference>
<keyword evidence="1" id="KW-1133">Transmembrane helix</keyword>